<evidence type="ECO:0000256" key="11">
    <source>
        <dbReference type="ARBA" id="ARBA00025437"/>
    </source>
</evidence>
<dbReference type="CDD" id="cd02888">
    <property type="entry name" value="RNR_II_dimer"/>
    <property type="match status" value="1"/>
</dbReference>
<evidence type="ECO:0000256" key="12">
    <source>
        <dbReference type="ARBA" id="ARBA00047754"/>
    </source>
</evidence>
<dbReference type="Pfam" id="PF08471">
    <property type="entry name" value="Ribonuc_red_2_N"/>
    <property type="match status" value="1"/>
</dbReference>
<dbReference type="Pfam" id="PF12637">
    <property type="entry name" value="TSCPD"/>
    <property type="match status" value="1"/>
</dbReference>
<evidence type="ECO:0000256" key="4">
    <source>
        <dbReference type="ARBA" id="ARBA00014409"/>
    </source>
</evidence>
<comment type="similarity">
    <text evidence="2 13">Belongs to the ribonucleoside diphosphate reductase class-2 family.</text>
</comment>
<dbReference type="InterPro" id="IPR050862">
    <property type="entry name" value="RdRp_reductase_class-2"/>
</dbReference>
<dbReference type="InterPro" id="IPR013344">
    <property type="entry name" value="RNR_NrdJ/NrdZ"/>
</dbReference>
<sequence>MNVEEKFNKKPGKKTGLAINRYFTKDGKDPYESVEYENRSAKIANPDGSVVFSLESAEVPRSWSQMATDILVSKYFRKKGIPQFDKYGNPLKDEEGNIMLGSETSIKQVVERLANCWMVWGERFNYFATKEDAKNFKDESIFMLLNQYGSPNSPQWFNTGLNLSYGITGPAQGHAYVDPKTEELKKSKDAYTRPQPHACFIQSVKDDLVNQGGIMDLISKEARIFKYGSGTGTNFSSLRAEGESLSGGGTSSGTLSWLRILDRSAGAIKSGGTTRRAAKMVILDIDHPDVEQFIWWKAQEEKKAAALIAAGYSSGLEGEAYETVSGQNSNNTVRVNDEFMKTVEEDGDWNLIHRTDRKIARAAKARDLWKQIAQAAWQCADPGIQFDTTINDWHTCPKSGLIRASNPCSEFMFLDDSSCNLASLNMAKFLNLSTGEIEVEAFKHAVRIWTIILEISILMAQFPSDEIALNSYKFRPIGLGYANMGSLFMQLGIAYDSSEARDIATAITAIMTGQAYKTSAEISSIIGPFKEFKKNKRDMLRVIRNHRRAVYSAPSERFEKLSKTPYTMRQKETPSYLLREAKSVWDDALKWGEKYGYRNAQVTLIAPTGTIGLVMDCDTTGIEPDYALVKLKKLIGGGYFKIANQSVSQALRQLNYTDSQISEIIRYMIGTGSLKNSSAINEEALQEKGFSQEHINKINSSLKAAFDINFAFTRLSVGDPTLDELKIPKEKYASEDFNLLQEIGFSEDEISLANREICGTMTIEGAPHLKEEHYAIFDCATKCGSIGQRSISYMGHILMMSAVQPFLSGAISKTINLPSEITVQDLEDIHTESWKLGTKAIAIYRDGSKITQPLNTKTDQKQKVNSSEEDEIGKYIIEYRPVRKPLPKERQSITRKVKISGHKMFLTVGLYPDGKPGELFITMSQQGSFASGMADSFARMVSIGLQYGVPVDMIIRQLRHMRFAPMGYTGDSDITFASSISDYIAQWLKQTFAEGGTAKIKLPLYETKPDTKIEMESTDENYDEEPDITSREADLSLNTISNKELGYTGETCPECGSEAMVQNGNCQKCLNCGATTGCS</sequence>
<dbReference type="NCBIfam" id="NF005122">
    <property type="entry name" value="PRK06556.1"/>
    <property type="match status" value="1"/>
</dbReference>
<name>A0A2M6WXM3_9BACT</name>
<evidence type="ECO:0000259" key="16">
    <source>
        <dbReference type="Pfam" id="PF12637"/>
    </source>
</evidence>
<dbReference type="InterPro" id="IPR013678">
    <property type="entry name" value="RNR_2_N"/>
</dbReference>
<keyword evidence="6 13" id="KW-0237">DNA synthesis</keyword>
<evidence type="ECO:0000256" key="3">
    <source>
        <dbReference type="ARBA" id="ARBA00012274"/>
    </source>
</evidence>
<protein>
    <recommendedName>
        <fullName evidence="4 13">Vitamin B12-dependent ribonucleotide reductase</fullName>
        <ecNumber evidence="3 13">1.17.4.1</ecNumber>
    </recommendedName>
</protein>
<comment type="catalytic activity">
    <reaction evidence="12 13">
        <text>a 2'-deoxyribonucleoside 5'-diphosphate + [thioredoxin]-disulfide + H2O = a ribonucleoside 5'-diphosphate + [thioredoxin]-dithiol</text>
        <dbReference type="Rhea" id="RHEA:23252"/>
        <dbReference type="Rhea" id="RHEA-COMP:10698"/>
        <dbReference type="Rhea" id="RHEA-COMP:10700"/>
        <dbReference type="ChEBI" id="CHEBI:15377"/>
        <dbReference type="ChEBI" id="CHEBI:29950"/>
        <dbReference type="ChEBI" id="CHEBI:50058"/>
        <dbReference type="ChEBI" id="CHEBI:57930"/>
        <dbReference type="ChEBI" id="CHEBI:73316"/>
        <dbReference type="EC" id="1.17.4.1"/>
    </reaction>
</comment>
<evidence type="ECO:0000256" key="13">
    <source>
        <dbReference type="RuleBase" id="RU364064"/>
    </source>
</evidence>
<dbReference type="Gene3D" id="3.20.70.20">
    <property type="match status" value="2"/>
</dbReference>
<evidence type="ECO:0000259" key="14">
    <source>
        <dbReference type="Pfam" id="PF02867"/>
    </source>
</evidence>
<dbReference type="AlphaFoldDB" id="A0A2M6WXM3"/>
<dbReference type="PANTHER" id="PTHR43371:SF1">
    <property type="entry name" value="RIBONUCLEOSIDE-DIPHOSPHATE REDUCTASE"/>
    <property type="match status" value="1"/>
</dbReference>
<evidence type="ECO:0000256" key="7">
    <source>
        <dbReference type="ARBA" id="ARBA00022741"/>
    </source>
</evidence>
<reference evidence="18" key="1">
    <citation type="submission" date="2017-09" db="EMBL/GenBank/DDBJ databases">
        <title>Depth-based differentiation of microbial function through sediment-hosted aquifers and enrichment of novel symbionts in the deep terrestrial subsurface.</title>
        <authorList>
            <person name="Probst A.J."/>
            <person name="Ladd B."/>
            <person name="Jarett J.K."/>
            <person name="Geller-Mcgrath D.E."/>
            <person name="Sieber C.M.K."/>
            <person name="Emerson J.B."/>
            <person name="Anantharaman K."/>
            <person name="Thomas B.C."/>
            <person name="Malmstrom R."/>
            <person name="Stieglmeier M."/>
            <person name="Klingl A."/>
            <person name="Woyke T."/>
            <person name="Ryan C.M."/>
            <person name="Banfield J.F."/>
        </authorList>
    </citation>
    <scope>NUCLEOTIDE SEQUENCE [LARGE SCALE GENOMIC DNA]</scope>
</reference>
<evidence type="ECO:0000313" key="18">
    <source>
        <dbReference type="Proteomes" id="UP000228596"/>
    </source>
</evidence>
<evidence type="ECO:0000256" key="9">
    <source>
        <dbReference type="ARBA" id="ARBA00023157"/>
    </source>
</evidence>
<keyword evidence="7 13" id="KW-0547">Nucleotide-binding</keyword>
<evidence type="ECO:0000256" key="5">
    <source>
        <dbReference type="ARBA" id="ARBA00022628"/>
    </source>
</evidence>
<dbReference type="NCBIfam" id="TIGR02504">
    <property type="entry name" value="NrdJ_Z"/>
    <property type="match status" value="1"/>
</dbReference>
<dbReference type="GO" id="GO:0031419">
    <property type="term" value="F:cobalamin binding"/>
    <property type="evidence" value="ECO:0007669"/>
    <property type="project" value="UniProtKB-KW"/>
</dbReference>
<comment type="cofactor">
    <cofactor evidence="1 13">
        <name>adenosylcob(III)alamin</name>
        <dbReference type="ChEBI" id="CHEBI:18408"/>
    </cofactor>
</comment>
<organism evidence="17 18">
    <name type="scientific">Candidatus Berkelbacteria bacterium CG10_big_fil_rev_8_21_14_0_10_41_12</name>
    <dbReference type="NCBI Taxonomy" id="1974513"/>
    <lineage>
        <taxon>Bacteria</taxon>
        <taxon>Candidatus Berkelbacteria</taxon>
    </lineage>
</organism>
<dbReference type="GO" id="GO:0004748">
    <property type="term" value="F:ribonucleoside-diphosphate reductase activity, thioredoxin disulfide as acceptor"/>
    <property type="evidence" value="ECO:0007669"/>
    <property type="project" value="UniProtKB-EC"/>
</dbReference>
<dbReference type="Pfam" id="PF02867">
    <property type="entry name" value="Ribonuc_red_lgC"/>
    <property type="match status" value="2"/>
</dbReference>
<feature type="domain" description="Ribonucleotide reductase large subunit C-terminal" evidence="14">
    <location>
        <begin position="198"/>
        <end position="683"/>
    </location>
</feature>
<keyword evidence="5 13" id="KW-0846">Cobalamin</keyword>
<dbReference type="PANTHER" id="PTHR43371">
    <property type="entry name" value="VITAMIN B12-DEPENDENT RIBONUCLEOTIDE REDUCTASE"/>
    <property type="match status" value="1"/>
</dbReference>
<dbReference type="GO" id="GO:0071897">
    <property type="term" value="P:DNA biosynthetic process"/>
    <property type="evidence" value="ECO:0007669"/>
    <property type="project" value="UniProtKB-KW"/>
</dbReference>
<dbReference type="PRINTS" id="PR01183">
    <property type="entry name" value="RIBORDTASEM1"/>
</dbReference>
<keyword evidence="8 13" id="KW-0560">Oxidoreductase</keyword>
<evidence type="ECO:0000256" key="1">
    <source>
        <dbReference type="ARBA" id="ARBA00001922"/>
    </source>
</evidence>
<dbReference type="EMBL" id="PEZV01000006">
    <property type="protein sequence ID" value="PIT97540.1"/>
    <property type="molecule type" value="Genomic_DNA"/>
</dbReference>
<feature type="domain" description="Ribonucleotide reductase class II vitamin B12-dependent N-terminal" evidence="15">
    <location>
        <begin position="38"/>
        <end position="147"/>
    </location>
</feature>
<dbReference type="SUPFAM" id="SSF51998">
    <property type="entry name" value="PFL-like glycyl radical enzymes"/>
    <property type="match status" value="1"/>
</dbReference>
<evidence type="ECO:0000256" key="10">
    <source>
        <dbReference type="ARBA" id="ARBA00023285"/>
    </source>
</evidence>
<dbReference type="InterPro" id="IPR024434">
    <property type="entry name" value="TSCPD_dom"/>
</dbReference>
<comment type="function">
    <text evidence="11 13">Catalyzes the reduction of ribonucleotides to deoxyribonucleotides. May function to provide a pool of deoxyribonucleotide precursors for DNA repair during oxygen limitation and/or for immediate growth after restoration of oxygen.</text>
</comment>
<evidence type="ECO:0000259" key="15">
    <source>
        <dbReference type="Pfam" id="PF08471"/>
    </source>
</evidence>
<accession>A0A2M6WXM3</accession>
<dbReference type="Proteomes" id="UP000228596">
    <property type="component" value="Unassembled WGS sequence"/>
</dbReference>
<evidence type="ECO:0000256" key="2">
    <source>
        <dbReference type="ARBA" id="ARBA00007405"/>
    </source>
</evidence>
<dbReference type="GO" id="GO:0000166">
    <property type="term" value="F:nucleotide binding"/>
    <property type="evidence" value="ECO:0007669"/>
    <property type="project" value="UniProtKB-KW"/>
</dbReference>
<feature type="domain" description="TSCPD" evidence="16">
    <location>
        <begin position="886"/>
        <end position="991"/>
    </location>
</feature>
<dbReference type="EC" id="1.17.4.1" evidence="3 13"/>
<evidence type="ECO:0000313" key="17">
    <source>
        <dbReference type="EMBL" id="PIT97540.1"/>
    </source>
</evidence>
<gene>
    <name evidence="17" type="ORF">COT77_00980</name>
</gene>
<keyword evidence="10 13" id="KW-0170">Cobalt</keyword>
<keyword evidence="9" id="KW-1015">Disulfide bond</keyword>
<evidence type="ECO:0000256" key="8">
    <source>
        <dbReference type="ARBA" id="ARBA00023002"/>
    </source>
</evidence>
<feature type="domain" description="Ribonucleotide reductase large subunit C-terminal" evidence="14">
    <location>
        <begin position="755"/>
        <end position="844"/>
    </location>
</feature>
<comment type="caution">
    <text evidence="17">The sequence shown here is derived from an EMBL/GenBank/DDBJ whole genome shotgun (WGS) entry which is preliminary data.</text>
</comment>
<dbReference type="GO" id="GO:0050897">
    <property type="term" value="F:cobalt ion binding"/>
    <property type="evidence" value="ECO:0007669"/>
    <property type="project" value="InterPro"/>
</dbReference>
<dbReference type="InterPro" id="IPR000788">
    <property type="entry name" value="RNR_lg_C"/>
</dbReference>
<proteinExistence type="inferred from homology"/>
<evidence type="ECO:0000256" key="6">
    <source>
        <dbReference type="ARBA" id="ARBA00022634"/>
    </source>
</evidence>